<comment type="caution">
    <text evidence="3">The sequence shown here is derived from an EMBL/GenBank/DDBJ whole genome shotgun (WGS) entry which is preliminary data.</text>
</comment>
<evidence type="ECO:0000313" key="3">
    <source>
        <dbReference type="EMBL" id="KOS21000.1"/>
    </source>
</evidence>
<dbReference type="GO" id="GO:0097602">
    <property type="term" value="F:cullin family protein binding"/>
    <property type="evidence" value="ECO:0007669"/>
    <property type="project" value="TreeGrafter"/>
</dbReference>
<dbReference type="GO" id="GO:0032182">
    <property type="term" value="F:ubiquitin-like protein binding"/>
    <property type="evidence" value="ECO:0007669"/>
    <property type="project" value="TreeGrafter"/>
</dbReference>
<dbReference type="PANTHER" id="PTHR12281">
    <property type="entry name" value="RP42 RELATED"/>
    <property type="match status" value="1"/>
</dbReference>
<dbReference type="Pfam" id="PF03556">
    <property type="entry name" value="Cullin_binding"/>
    <property type="match status" value="1"/>
</dbReference>
<dbReference type="Proteomes" id="UP000053831">
    <property type="component" value="Unassembled WGS sequence"/>
</dbReference>
<dbReference type="InterPro" id="IPR005176">
    <property type="entry name" value="PONY_dom"/>
</dbReference>
<reference evidence="3 4" key="1">
    <citation type="submission" date="2015-07" db="EMBL/GenBank/DDBJ databases">
        <title>The genome of the fungus Escovopsis weberi, a specialized disease agent of ant agriculture.</title>
        <authorList>
            <person name="de Man T.J."/>
            <person name="Stajich J.E."/>
            <person name="Kubicek C.P."/>
            <person name="Chenthamara K."/>
            <person name="Atanasova L."/>
            <person name="Druzhinina I.S."/>
            <person name="Birnbaum S."/>
            <person name="Barribeau S.M."/>
            <person name="Teiling C."/>
            <person name="Suen G."/>
            <person name="Currie C."/>
            <person name="Gerardo N.M."/>
        </authorList>
    </citation>
    <scope>NUCLEOTIDE SEQUENCE [LARGE SCALE GENOMIC DNA]</scope>
</reference>
<dbReference type="PROSITE" id="PS51229">
    <property type="entry name" value="DCUN1"/>
    <property type="match status" value="1"/>
</dbReference>
<sequence>MALFRKVYRYAFVAGREGDQKALSLENALVYWGMLFSAPGMPWKGKDHDWLAMWQKFLKETWTRSVNKDMWNMTLQFAVKSMEDETLSFWNEDGAWPSVIDDFVAWCHDNGVKKAESMDTDG</sequence>
<dbReference type="GO" id="GO:0000151">
    <property type="term" value="C:ubiquitin ligase complex"/>
    <property type="evidence" value="ECO:0007669"/>
    <property type="project" value="TreeGrafter"/>
</dbReference>
<dbReference type="STRING" id="150374.A0A0M8N6I5"/>
<evidence type="ECO:0000256" key="1">
    <source>
        <dbReference type="RuleBase" id="RU410713"/>
    </source>
</evidence>
<protein>
    <recommendedName>
        <fullName evidence="1">Defective in cullin neddylation protein</fullName>
    </recommendedName>
</protein>
<evidence type="ECO:0000313" key="4">
    <source>
        <dbReference type="Proteomes" id="UP000053831"/>
    </source>
</evidence>
<dbReference type="GO" id="GO:0031624">
    <property type="term" value="F:ubiquitin conjugating enzyme binding"/>
    <property type="evidence" value="ECO:0007669"/>
    <property type="project" value="TreeGrafter"/>
</dbReference>
<organism evidence="3 4">
    <name type="scientific">Escovopsis weberi</name>
    <dbReference type="NCBI Taxonomy" id="150374"/>
    <lineage>
        <taxon>Eukaryota</taxon>
        <taxon>Fungi</taxon>
        <taxon>Dikarya</taxon>
        <taxon>Ascomycota</taxon>
        <taxon>Pezizomycotina</taxon>
        <taxon>Sordariomycetes</taxon>
        <taxon>Hypocreomycetidae</taxon>
        <taxon>Hypocreales</taxon>
        <taxon>Hypocreaceae</taxon>
        <taxon>Escovopsis</taxon>
    </lineage>
</organism>
<dbReference type="GO" id="GO:0045116">
    <property type="term" value="P:protein neddylation"/>
    <property type="evidence" value="ECO:0007669"/>
    <property type="project" value="TreeGrafter"/>
</dbReference>
<comment type="function">
    <text evidence="1">Neddylation of cullins play an essential role in the regulation of SCF-type complexes activity.</text>
</comment>
<proteinExistence type="predicted"/>
<dbReference type="InterPro" id="IPR042460">
    <property type="entry name" value="DCN1-like_PONY"/>
</dbReference>
<keyword evidence="4" id="KW-1185">Reference proteome</keyword>
<name>A0A0M8N6I5_ESCWE</name>
<dbReference type="EMBL" id="LGSR01000013">
    <property type="protein sequence ID" value="KOS21000.1"/>
    <property type="molecule type" value="Genomic_DNA"/>
</dbReference>
<dbReference type="PANTHER" id="PTHR12281:SF31">
    <property type="entry name" value="DCN1-LIKE PROTEIN 3"/>
    <property type="match status" value="1"/>
</dbReference>
<gene>
    <name evidence="3" type="ORF">ESCO_004511</name>
</gene>
<evidence type="ECO:0000259" key="2">
    <source>
        <dbReference type="PROSITE" id="PS51229"/>
    </source>
</evidence>
<dbReference type="Gene3D" id="1.10.238.200">
    <property type="entry name" value="Cullin, PONY binding domain"/>
    <property type="match status" value="1"/>
</dbReference>
<dbReference type="OrthoDB" id="4883875at2759"/>
<accession>A0A0M8N6I5</accession>
<feature type="domain" description="DCUN1" evidence="2">
    <location>
        <begin position="1"/>
        <end position="108"/>
    </location>
</feature>
<dbReference type="AlphaFoldDB" id="A0A0M8N6I5"/>
<dbReference type="InterPro" id="IPR014764">
    <property type="entry name" value="DCN-prot"/>
</dbReference>